<dbReference type="AlphaFoldDB" id="A0A327PCR2"/>
<feature type="transmembrane region" description="Helical" evidence="6">
    <location>
        <begin position="443"/>
        <end position="462"/>
    </location>
</feature>
<dbReference type="PANTHER" id="PTHR30250">
    <property type="entry name" value="PST FAMILY PREDICTED COLANIC ACID TRANSPORTER"/>
    <property type="match status" value="1"/>
</dbReference>
<reference evidence="7 8" key="1">
    <citation type="submission" date="2018-06" db="EMBL/GenBank/DDBJ databases">
        <title>Genomic Encyclopedia of Archaeal and Bacterial Type Strains, Phase II (KMG-II): from individual species to whole genera.</title>
        <authorList>
            <person name="Goeker M."/>
        </authorList>
    </citation>
    <scope>NUCLEOTIDE SEQUENCE [LARGE SCALE GENOMIC DNA]</scope>
    <source>
        <strain evidence="7 8">DSM 23446</strain>
    </source>
</reference>
<dbReference type="OrthoDB" id="1495589at2"/>
<protein>
    <submittedName>
        <fullName evidence="7">O-antigen/teichoic acid export membrane protein</fullName>
    </submittedName>
</protein>
<evidence type="ECO:0000256" key="2">
    <source>
        <dbReference type="ARBA" id="ARBA00022475"/>
    </source>
</evidence>
<feature type="transmembrane region" description="Helical" evidence="6">
    <location>
        <begin position="419"/>
        <end position="437"/>
    </location>
</feature>
<dbReference type="PANTHER" id="PTHR30250:SF11">
    <property type="entry name" value="O-ANTIGEN TRANSPORTER-RELATED"/>
    <property type="match status" value="1"/>
</dbReference>
<evidence type="ECO:0000313" key="8">
    <source>
        <dbReference type="Proteomes" id="UP000249610"/>
    </source>
</evidence>
<keyword evidence="3 6" id="KW-0812">Transmembrane</keyword>
<keyword evidence="4 6" id="KW-1133">Transmembrane helix</keyword>
<proteinExistence type="predicted"/>
<accession>A0A327PCR2</accession>
<feature type="transmembrane region" description="Helical" evidence="6">
    <location>
        <begin position="39"/>
        <end position="64"/>
    </location>
</feature>
<keyword evidence="2" id="KW-1003">Cell membrane</keyword>
<feature type="transmembrane region" description="Helical" evidence="6">
    <location>
        <begin position="288"/>
        <end position="312"/>
    </location>
</feature>
<name>A0A327PCR2_9BACT</name>
<feature type="transmembrane region" description="Helical" evidence="6">
    <location>
        <begin position="85"/>
        <end position="105"/>
    </location>
</feature>
<sequence length="467" mass="53260">MFKKLFSHTVIYGFAPQIPKVAQLFILPVITKDLTEVDFGVAGILTAYTSSIAVLAFLGLRVILVNTFYKSPNQFKWAWRQIYGFLTLWNFVYALLLGFLIYWIVPEEAQENRWLITLMNVAPLVIFGPVGVIGMTYFQLKQKPLQIALRTALFGILTVFLNLYFISYLKLGYMGWFWASLIATVLSNATYYYPVNFKFGLKPIFNFKWRLIKQSLKVSLPTVPHYYSSYLLNSSDKLVMDVLGVGVNNIGKYNAAYTVGNIFQQLGIAAGFALGPMMTQKFKEGKDIVARNLVFGMQFAFFVLTFLVSIWLKELFSFLLKSPGLDQMYSLGIIIIMGYNYRPMYMGSCNKLFFLEKTNIIWKVTFLAGIINVVLNSIFIPIYGFEVAAYTTFISLLFMGYIGFFIPSIKAVNPVSYHPFIWLFLTIALTIGAYFIVDFSIQVKIVISLSVLVVSIFLGFLFKKRFA</sequence>
<feature type="transmembrane region" description="Helical" evidence="6">
    <location>
        <begin position="324"/>
        <end position="341"/>
    </location>
</feature>
<keyword evidence="8" id="KW-1185">Reference proteome</keyword>
<evidence type="ECO:0000256" key="3">
    <source>
        <dbReference type="ARBA" id="ARBA00022692"/>
    </source>
</evidence>
<comment type="subcellular location">
    <subcellularLocation>
        <location evidence="1">Cell membrane</location>
        <topology evidence="1">Multi-pass membrane protein</topology>
    </subcellularLocation>
</comment>
<dbReference type="EMBL" id="QLLK01000006">
    <property type="protein sequence ID" value="RAI89503.1"/>
    <property type="molecule type" value="Genomic_DNA"/>
</dbReference>
<keyword evidence="5 6" id="KW-0472">Membrane</keyword>
<evidence type="ECO:0000256" key="1">
    <source>
        <dbReference type="ARBA" id="ARBA00004651"/>
    </source>
</evidence>
<organism evidence="7 8">
    <name type="scientific">Algoriphagus yeomjeoni</name>
    <dbReference type="NCBI Taxonomy" id="291403"/>
    <lineage>
        <taxon>Bacteria</taxon>
        <taxon>Pseudomonadati</taxon>
        <taxon>Bacteroidota</taxon>
        <taxon>Cytophagia</taxon>
        <taxon>Cytophagales</taxon>
        <taxon>Cyclobacteriaceae</taxon>
        <taxon>Algoriphagus</taxon>
    </lineage>
</organism>
<feature type="transmembrane region" description="Helical" evidence="6">
    <location>
        <begin position="147"/>
        <end position="167"/>
    </location>
</feature>
<gene>
    <name evidence="7" type="ORF">LV83_02545</name>
</gene>
<feature type="transmembrane region" description="Helical" evidence="6">
    <location>
        <begin position="117"/>
        <end position="140"/>
    </location>
</feature>
<dbReference type="GO" id="GO:0005886">
    <property type="term" value="C:plasma membrane"/>
    <property type="evidence" value="ECO:0007669"/>
    <property type="project" value="UniProtKB-SubCell"/>
</dbReference>
<dbReference type="InterPro" id="IPR050833">
    <property type="entry name" value="Poly_Biosynth_Transport"/>
</dbReference>
<evidence type="ECO:0000256" key="6">
    <source>
        <dbReference type="SAM" id="Phobius"/>
    </source>
</evidence>
<dbReference type="Proteomes" id="UP000249610">
    <property type="component" value="Unassembled WGS sequence"/>
</dbReference>
<feature type="transmembrane region" description="Helical" evidence="6">
    <location>
        <begin position="361"/>
        <end position="382"/>
    </location>
</feature>
<comment type="caution">
    <text evidence="7">The sequence shown here is derived from an EMBL/GenBank/DDBJ whole genome shotgun (WGS) entry which is preliminary data.</text>
</comment>
<feature type="transmembrane region" description="Helical" evidence="6">
    <location>
        <begin position="173"/>
        <end position="193"/>
    </location>
</feature>
<evidence type="ECO:0000313" key="7">
    <source>
        <dbReference type="EMBL" id="RAI89503.1"/>
    </source>
</evidence>
<feature type="transmembrane region" description="Helical" evidence="6">
    <location>
        <begin position="388"/>
        <end position="407"/>
    </location>
</feature>
<dbReference type="RefSeq" id="WP_111611869.1">
    <property type="nucleotide sequence ID" value="NZ_QLLK01000006.1"/>
</dbReference>
<evidence type="ECO:0000256" key="5">
    <source>
        <dbReference type="ARBA" id="ARBA00023136"/>
    </source>
</evidence>
<evidence type="ECO:0000256" key="4">
    <source>
        <dbReference type="ARBA" id="ARBA00022989"/>
    </source>
</evidence>